<feature type="region of interest" description="Disordered" evidence="1">
    <location>
        <begin position="1"/>
        <end position="33"/>
    </location>
</feature>
<protein>
    <submittedName>
        <fullName evidence="2">Uncharacterized protein</fullName>
    </submittedName>
</protein>
<dbReference type="Ensembl" id="ENSSLDT00000007512.1">
    <property type="protein sequence ID" value="ENSSLDP00000007282.1"/>
    <property type="gene ID" value="ENSSLDG00000005788.1"/>
</dbReference>
<keyword evidence="3" id="KW-1185">Reference proteome</keyword>
<name>A0A3B4WW98_SERLL</name>
<dbReference type="Proteomes" id="UP000261360">
    <property type="component" value="Unplaced"/>
</dbReference>
<feature type="compositionally biased region" description="Polar residues" evidence="1">
    <location>
        <begin position="71"/>
        <end position="80"/>
    </location>
</feature>
<reference evidence="2" key="2">
    <citation type="submission" date="2025-09" db="UniProtKB">
        <authorList>
            <consortium name="Ensembl"/>
        </authorList>
    </citation>
    <scope>IDENTIFICATION</scope>
</reference>
<dbReference type="AlphaFoldDB" id="A0A3B4WW98"/>
<organism evidence="2 3">
    <name type="scientific">Seriola lalandi dorsalis</name>
    <dbReference type="NCBI Taxonomy" id="1841481"/>
    <lineage>
        <taxon>Eukaryota</taxon>
        <taxon>Metazoa</taxon>
        <taxon>Chordata</taxon>
        <taxon>Craniata</taxon>
        <taxon>Vertebrata</taxon>
        <taxon>Euteleostomi</taxon>
        <taxon>Actinopterygii</taxon>
        <taxon>Neopterygii</taxon>
        <taxon>Teleostei</taxon>
        <taxon>Neoteleostei</taxon>
        <taxon>Acanthomorphata</taxon>
        <taxon>Carangaria</taxon>
        <taxon>Carangiformes</taxon>
        <taxon>Carangidae</taxon>
        <taxon>Seriola</taxon>
    </lineage>
</organism>
<dbReference type="STRING" id="1841481.ENSSLDP00000007282"/>
<proteinExistence type="predicted"/>
<reference evidence="2" key="1">
    <citation type="submission" date="2025-08" db="UniProtKB">
        <authorList>
            <consortium name="Ensembl"/>
        </authorList>
    </citation>
    <scope>IDENTIFICATION</scope>
</reference>
<evidence type="ECO:0000256" key="1">
    <source>
        <dbReference type="SAM" id="MobiDB-lite"/>
    </source>
</evidence>
<feature type="region of interest" description="Disordered" evidence="1">
    <location>
        <begin position="69"/>
        <end position="92"/>
    </location>
</feature>
<evidence type="ECO:0000313" key="3">
    <source>
        <dbReference type="Proteomes" id="UP000261360"/>
    </source>
</evidence>
<sequence>MSDVTPNEAAADKQDTSVPETVPLSSVPRPKDDFQEELVIRPLHSGDVYASFQFRTLWETDFTRENKGRLSASSEVNTFTHSDEHIQLNLNK</sequence>
<accession>A0A3B4WW98</accession>
<evidence type="ECO:0000313" key="2">
    <source>
        <dbReference type="Ensembl" id="ENSSLDP00000007282.1"/>
    </source>
</evidence>